<dbReference type="Gene3D" id="1.10.287.1260">
    <property type="match status" value="1"/>
</dbReference>
<name>A0A437RK31_9BURK</name>
<accession>A0A437RK31</accession>
<protein>
    <submittedName>
        <fullName evidence="11">Mechanosensitive ion channel</fullName>
    </submittedName>
</protein>
<feature type="transmembrane region" description="Helical" evidence="7">
    <location>
        <begin position="60"/>
        <end position="85"/>
    </location>
</feature>
<evidence type="ECO:0000313" key="12">
    <source>
        <dbReference type="Proteomes" id="UP000285575"/>
    </source>
</evidence>
<organism evidence="11 12">
    <name type="scientific">Rubrivivax rivuli</name>
    <dbReference type="NCBI Taxonomy" id="1862385"/>
    <lineage>
        <taxon>Bacteria</taxon>
        <taxon>Pseudomonadati</taxon>
        <taxon>Pseudomonadota</taxon>
        <taxon>Betaproteobacteria</taxon>
        <taxon>Burkholderiales</taxon>
        <taxon>Sphaerotilaceae</taxon>
        <taxon>Rubrivivax</taxon>
    </lineage>
</organism>
<dbReference type="PANTHER" id="PTHR30347">
    <property type="entry name" value="POTASSIUM CHANNEL RELATED"/>
    <property type="match status" value="1"/>
</dbReference>
<dbReference type="InterPro" id="IPR052702">
    <property type="entry name" value="MscS-like_channel"/>
</dbReference>
<dbReference type="PANTHER" id="PTHR30347:SF1">
    <property type="entry name" value="MECHANOSENSITIVE CHANNEL MSCK"/>
    <property type="match status" value="1"/>
</dbReference>
<evidence type="ECO:0000256" key="3">
    <source>
        <dbReference type="ARBA" id="ARBA00022475"/>
    </source>
</evidence>
<keyword evidence="3" id="KW-1003">Cell membrane</keyword>
<dbReference type="SUPFAM" id="SSF82689">
    <property type="entry name" value="Mechanosensitive channel protein MscS (YggB), C-terminal domain"/>
    <property type="match status" value="1"/>
</dbReference>
<dbReference type="AlphaFoldDB" id="A0A437RK31"/>
<dbReference type="GO" id="GO:0005886">
    <property type="term" value="C:plasma membrane"/>
    <property type="evidence" value="ECO:0007669"/>
    <property type="project" value="UniProtKB-SubCell"/>
</dbReference>
<feature type="transmembrane region" description="Helical" evidence="7">
    <location>
        <begin position="91"/>
        <end position="111"/>
    </location>
</feature>
<evidence type="ECO:0000256" key="4">
    <source>
        <dbReference type="ARBA" id="ARBA00022692"/>
    </source>
</evidence>
<dbReference type="RefSeq" id="WP_128227618.1">
    <property type="nucleotide sequence ID" value="NZ_SACR01000002.1"/>
</dbReference>
<keyword evidence="4 7" id="KW-0812">Transmembrane</keyword>
<dbReference type="Pfam" id="PF21082">
    <property type="entry name" value="MS_channel_3rd"/>
    <property type="match status" value="1"/>
</dbReference>
<feature type="domain" description="Mechanosensitive ion channel MscS C-terminal" evidence="9">
    <location>
        <begin position="329"/>
        <end position="406"/>
    </location>
</feature>
<feature type="transmembrane region" description="Helical" evidence="7">
    <location>
        <begin position="213"/>
        <end position="232"/>
    </location>
</feature>
<keyword evidence="5 7" id="KW-1133">Transmembrane helix</keyword>
<keyword evidence="6 7" id="KW-0472">Membrane</keyword>
<evidence type="ECO:0000259" key="8">
    <source>
        <dbReference type="Pfam" id="PF00924"/>
    </source>
</evidence>
<proteinExistence type="inferred from homology"/>
<dbReference type="InterPro" id="IPR049142">
    <property type="entry name" value="MS_channel_1st"/>
</dbReference>
<gene>
    <name evidence="11" type="ORF">EOE66_05140</name>
</gene>
<dbReference type="InterPro" id="IPR011066">
    <property type="entry name" value="MscS_channel_C_sf"/>
</dbReference>
<dbReference type="SUPFAM" id="SSF50182">
    <property type="entry name" value="Sm-like ribonucleoproteins"/>
    <property type="match status" value="1"/>
</dbReference>
<comment type="subcellular location">
    <subcellularLocation>
        <location evidence="1">Cell membrane</location>
        <topology evidence="1">Multi-pass membrane protein</topology>
    </subcellularLocation>
</comment>
<feature type="transmembrane region" description="Helical" evidence="7">
    <location>
        <begin position="171"/>
        <end position="192"/>
    </location>
</feature>
<feature type="domain" description="Mechanosensitive ion channel MscS" evidence="8">
    <location>
        <begin position="255"/>
        <end position="320"/>
    </location>
</feature>
<evidence type="ECO:0000259" key="10">
    <source>
        <dbReference type="Pfam" id="PF21088"/>
    </source>
</evidence>
<feature type="domain" description="Mechanosensitive ion channel transmembrane helices 2/3" evidence="10">
    <location>
        <begin position="213"/>
        <end position="253"/>
    </location>
</feature>
<evidence type="ECO:0000256" key="6">
    <source>
        <dbReference type="ARBA" id="ARBA00023136"/>
    </source>
</evidence>
<feature type="transmembrane region" description="Helical" evidence="7">
    <location>
        <begin position="131"/>
        <end position="151"/>
    </location>
</feature>
<evidence type="ECO:0000256" key="1">
    <source>
        <dbReference type="ARBA" id="ARBA00004651"/>
    </source>
</evidence>
<dbReference type="GO" id="GO:0008381">
    <property type="term" value="F:mechanosensitive monoatomic ion channel activity"/>
    <property type="evidence" value="ECO:0007669"/>
    <property type="project" value="UniProtKB-ARBA"/>
</dbReference>
<keyword evidence="12" id="KW-1185">Reference proteome</keyword>
<evidence type="ECO:0000256" key="2">
    <source>
        <dbReference type="ARBA" id="ARBA00008017"/>
    </source>
</evidence>
<evidence type="ECO:0000256" key="5">
    <source>
        <dbReference type="ARBA" id="ARBA00022989"/>
    </source>
</evidence>
<dbReference type="Gene3D" id="2.30.30.60">
    <property type="match status" value="1"/>
</dbReference>
<dbReference type="InterPro" id="IPR011014">
    <property type="entry name" value="MscS_channel_TM-2"/>
</dbReference>
<dbReference type="InterPro" id="IPR023408">
    <property type="entry name" value="MscS_beta-dom_sf"/>
</dbReference>
<dbReference type="EMBL" id="SACR01000002">
    <property type="protein sequence ID" value="RVU47150.1"/>
    <property type="molecule type" value="Genomic_DNA"/>
</dbReference>
<feature type="transmembrane region" description="Helical" evidence="7">
    <location>
        <begin position="244"/>
        <end position="266"/>
    </location>
</feature>
<sequence length="424" mass="45731">MAAAAVGRGLDAEELGRLLHALWQPTALIEMGVIGGCLGLAWAIVRLVRGPEPRRGSIWFGHGVVDGIFFPVLALLLVLLARWALKTWVPLAVFKLAVPVLLSLAVIRLTVRVLHASFPDSRLVRVVERSVSWMVWLGVVLWITGLLPLLLQELDTIQWKIGSTQISVRNILEGAVSAVLVLVGALWLSSMLEARLLQGATTNLGVRKMAANALRALLLFIGLMFALSAAGIDLTALGVLGGALGVGIGFGLQKLAANYVSGFVILAEQSMRIGDLVKVDNFEGRITDISTRYTVIRAINGREAIVPNEMMITQRVENASLADSRMLLNTVVQVAYGTDVEDLIVRMKEAVAAVPRVMADPAPAVLLTNFAADGLELTVGFWIADPENGQGNVRSDVNLAILKLFEVLQVEIPFPQRVLRRAAA</sequence>
<evidence type="ECO:0000259" key="9">
    <source>
        <dbReference type="Pfam" id="PF21082"/>
    </source>
</evidence>
<dbReference type="Gene3D" id="3.30.70.100">
    <property type="match status" value="1"/>
</dbReference>
<dbReference type="Pfam" id="PF00924">
    <property type="entry name" value="MS_channel_2nd"/>
    <property type="match status" value="1"/>
</dbReference>
<dbReference type="Pfam" id="PF21088">
    <property type="entry name" value="MS_channel_1st"/>
    <property type="match status" value="1"/>
</dbReference>
<evidence type="ECO:0000313" key="11">
    <source>
        <dbReference type="EMBL" id="RVU47150.1"/>
    </source>
</evidence>
<reference evidence="11 12" key="1">
    <citation type="submission" date="2019-01" db="EMBL/GenBank/DDBJ databases">
        <authorList>
            <person name="Chen W.-M."/>
        </authorList>
    </citation>
    <scope>NUCLEOTIDE SEQUENCE [LARGE SCALE GENOMIC DNA]</scope>
    <source>
        <strain evidence="11 12">KYPY4</strain>
    </source>
</reference>
<dbReference type="InterPro" id="IPR049278">
    <property type="entry name" value="MS_channel_C"/>
</dbReference>
<comment type="similarity">
    <text evidence="2">Belongs to the MscS (TC 1.A.23) family.</text>
</comment>
<dbReference type="Proteomes" id="UP000285575">
    <property type="component" value="Unassembled WGS sequence"/>
</dbReference>
<evidence type="ECO:0000256" key="7">
    <source>
        <dbReference type="SAM" id="Phobius"/>
    </source>
</evidence>
<comment type="caution">
    <text evidence="11">The sequence shown here is derived from an EMBL/GenBank/DDBJ whole genome shotgun (WGS) entry which is preliminary data.</text>
</comment>
<dbReference type="InterPro" id="IPR010920">
    <property type="entry name" value="LSM_dom_sf"/>
</dbReference>
<dbReference type="OrthoDB" id="9809206at2"/>
<dbReference type="InterPro" id="IPR006685">
    <property type="entry name" value="MscS_channel_2nd"/>
</dbReference>
<feature type="transmembrane region" description="Helical" evidence="7">
    <location>
        <begin position="27"/>
        <end position="48"/>
    </location>
</feature>
<dbReference type="SUPFAM" id="SSF82861">
    <property type="entry name" value="Mechanosensitive channel protein MscS (YggB), transmembrane region"/>
    <property type="match status" value="1"/>
</dbReference>